<feature type="transmembrane region" description="Helical" evidence="6">
    <location>
        <begin position="160"/>
        <end position="175"/>
    </location>
</feature>
<dbReference type="GO" id="GO:0009246">
    <property type="term" value="P:enterobacterial common antigen biosynthetic process"/>
    <property type="evidence" value="ECO:0007669"/>
    <property type="project" value="InterPro"/>
</dbReference>
<protein>
    <submittedName>
        <fullName evidence="7">WzyE family protein</fullName>
    </submittedName>
</protein>
<dbReference type="RefSeq" id="WP_012763851.1">
    <property type="nucleotide sequence ID" value="NC_012880.1"/>
</dbReference>
<sequence length="445" mass="49434">MTAWQGVGLGCVWLLCSGLITQAIASEYRHRGFSFHGLFSLMYWVTFYGGFPFTAILAFHFNVQPVGAGALLQALLAAAAFYAVYLAGYRIWRPTANGSAHAFSVGMNRSEALLTAGFLGAVAVMTAAVFFANNGFLLFRLHTYSQIFSRDVSGVALKRFFYFFLPAMLVWFFLYQTRRAWLAFLLTTATFGALTYLIVGGTRANLMMALMLFVCIGVARGWIALRWIAVVGVASVALMFWLALRRYGLNVHGEQAFYTFLYLTRDSFSPWENLALLCQRYEQIVLQGLAPIARDFYVFIPAWLWPERPAQILNSANYFTWEVLNYHAGLAMSPTLLGSLLVMVGWWGVLPGAILVGWIIKGVDVLYQQGCRTTNRALAAVIQAFCFGALFNLIVLVREGLDAFVSRMVFFSLVFIASVLMAKGLYRLLVRAGVITDAPSTGVGE</sequence>
<dbReference type="KEGG" id="dda:Dd703_0211"/>
<feature type="transmembrane region" description="Helical" evidence="6">
    <location>
        <begin position="70"/>
        <end position="92"/>
    </location>
</feature>
<dbReference type="EMBL" id="CP001654">
    <property type="protein sequence ID" value="ACS84028.1"/>
    <property type="molecule type" value="Genomic_DNA"/>
</dbReference>
<keyword evidence="2" id="KW-0997">Cell inner membrane</keyword>
<dbReference type="AlphaFoldDB" id="C6C7B0"/>
<reference evidence="7" key="1">
    <citation type="submission" date="2009-06" db="EMBL/GenBank/DDBJ databases">
        <title>Complete sequence of Dickeya dadantii Ech703.</title>
        <authorList>
            <consortium name="US DOE Joint Genome Institute"/>
            <person name="Lucas S."/>
            <person name="Copeland A."/>
            <person name="Lapidus A."/>
            <person name="Glavina del Rio T."/>
            <person name="Dalin E."/>
            <person name="Tice H."/>
            <person name="Bruce D."/>
            <person name="Goodwin L."/>
            <person name="Pitluck S."/>
            <person name="Chertkov O."/>
            <person name="Brettin T."/>
            <person name="Detter J.C."/>
            <person name="Han C."/>
            <person name="Larimer F."/>
            <person name="Land M."/>
            <person name="Hauser L."/>
            <person name="Kyrpides N."/>
            <person name="Mikhailova N."/>
            <person name="Balakrishnan V."/>
            <person name="Glasner J."/>
            <person name="Perna N.T."/>
        </authorList>
    </citation>
    <scope>NUCLEOTIDE SEQUENCE [LARGE SCALE GENOMIC DNA]</scope>
    <source>
        <strain evidence="7">Ech703</strain>
    </source>
</reference>
<evidence type="ECO:0000256" key="1">
    <source>
        <dbReference type="ARBA" id="ARBA00022475"/>
    </source>
</evidence>
<evidence type="ECO:0000256" key="3">
    <source>
        <dbReference type="ARBA" id="ARBA00022692"/>
    </source>
</evidence>
<keyword evidence="5 6" id="KW-0472">Membrane</keyword>
<keyword evidence="4 6" id="KW-1133">Transmembrane helix</keyword>
<organism evidence="7 8">
    <name type="scientific">Musicola paradisiaca (strain Ech703)</name>
    <name type="common">Dickeya paradisiaca</name>
    <name type="synonym">Dickeya dadantii</name>
    <dbReference type="NCBI Taxonomy" id="579405"/>
    <lineage>
        <taxon>Bacteria</taxon>
        <taxon>Pseudomonadati</taxon>
        <taxon>Pseudomonadota</taxon>
        <taxon>Gammaproteobacteria</taxon>
        <taxon>Enterobacterales</taxon>
        <taxon>Pectobacteriaceae</taxon>
        <taxon>Musicola</taxon>
    </lineage>
</organism>
<dbReference type="InterPro" id="IPR010691">
    <property type="entry name" value="WzyE"/>
</dbReference>
<dbReference type="Pfam" id="PF06899">
    <property type="entry name" value="WzyE"/>
    <property type="match status" value="1"/>
</dbReference>
<proteinExistence type="predicted"/>
<evidence type="ECO:0000313" key="7">
    <source>
        <dbReference type="EMBL" id="ACS84028.1"/>
    </source>
</evidence>
<dbReference type="STRING" id="579405.Dd703_0211"/>
<keyword evidence="3 6" id="KW-0812">Transmembrane</keyword>
<feature type="transmembrane region" description="Helical" evidence="6">
    <location>
        <begin position="336"/>
        <end position="356"/>
    </location>
</feature>
<feature type="transmembrane region" description="Helical" evidence="6">
    <location>
        <begin position="377"/>
        <end position="397"/>
    </location>
</feature>
<evidence type="ECO:0000256" key="4">
    <source>
        <dbReference type="ARBA" id="ARBA00022989"/>
    </source>
</evidence>
<accession>C6C7B0</accession>
<dbReference type="HOGENOM" id="CLU_049711_0_0_6"/>
<feature type="transmembrane region" description="Helical" evidence="6">
    <location>
        <begin position="211"/>
        <end position="244"/>
    </location>
</feature>
<keyword evidence="8" id="KW-1185">Reference proteome</keyword>
<evidence type="ECO:0000256" key="2">
    <source>
        <dbReference type="ARBA" id="ARBA00022519"/>
    </source>
</evidence>
<dbReference type="GO" id="GO:0016020">
    <property type="term" value="C:membrane"/>
    <property type="evidence" value="ECO:0007669"/>
    <property type="project" value="InterPro"/>
</dbReference>
<evidence type="ECO:0000256" key="6">
    <source>
        <dbReference type="SAM" id="Phobius"/>
    </source>
</evidence>
<name>C6C7B0_MUSP7</name>
<gene>
    <name evidence="7" type="ordered locus">Dd703_0211</name>
</gene>
<dbReference type="NCBIfam" id="NF002820">
    <property type="entry name" value="PRK02975.1"/>
    <property type="match status" value="1"/>
</dbReference>
<dbReference type="eggNOG" id="ENOG502Z7MA">
    <property type="taxonomic scope" value="Bacteria"/>
</dbReference>
<dbReference type="Proteomes" id="UP000002734">
    <property type="component" value="Chromosome"/>
</dbReference>
<evidence type="ECO:0000256" key="5">
    <source>
        <dbReference type="ARBA" id="ARBA00023136"/>
    </source>
</evidence>
<feature type="transmembrane region" description="Helical" evidence="6">
    <location>
        <begin position="403"/>
        <end position="422"/>
    </location>
</feature>
<evidence type="ECO:0000313" key="8">
    <source>
        <dbReference type="Proteomes" id="UP000002734"/>
    </source>
</evidence>
<feature type="transmembrane region" description="Helical" evidence="6">
    <location>
        <begin position="41"/>
        <end position="63"/>
    </location>
</feature>
<feature type="transmembrane region" description="Helical" evidence="6">
    <location>
        <begin position="181"/>
        <end position="199"/>
    </location>
</feature>
<keyword evidence="1" id="KW-1003">Cell membrane</keyword>
<feature type="transmembrane region" description="Helical" evidence="6">
    <location>
        <begin position="112"/>
        <end position="139"/>
    </location>
</feature>